<evidence type="ECO:0000256" key="1">
    <source>
        <dbReference type="SAM" id="MobiDB-lite"/>
    </source>
</evidence>
<dbReference type="SUPFAM" id="SSF46785">
    <property type="entry name" value="Winged helix' DNA-binding domain"/>
    <property type="match status" value="1"/>
</dbReference>
<dbReference type="Gene3D" id="1.10.10.10">
    <property type="entry name" value="Winged helix-like DNA-binding domain superfamily/Winged helix DNA-binding domain"/>
    <property type="match status" value="1"/>
</dbReference>
<feature type="compositionally biased region" description="Basic and acidic residues" evidence="1">
    <location>
        <begin position="201"/>
        <end position="217"/>
    </location>
</feature>
<accession>A0A0F9X128</accession>
<dbReference type="InterPro" id="IPR036390">
    <property type="entry name" value="WH_DNA-bd_sf"/>
</dbReference>
<feature type="compositionally biased region" description="Polar residues" evidence="1">
    <location>
        <begin position="188"/>
        <end position="198"/>
    </location>
</feature>
<dbReference type="EMBL" id="LAZR01000163">
    <property type="protein sequence ID" value="KKN85123.1"/>
    <property type="molecule type" value="Genomic_DNA"/>
</dbReference>
<dbReference type="AlphaFoldDB" id="A0A0F9X128"/>
<reference evidence="2" key="1">
    <citation type="journal article" date="2015" name="Nature">
        <title>Complex archaea that bridge the gap between prokaryotes and eukaryotes.</title>
        <authorList>
            <person name="Spang A."/>
            <person name="Saw J.H."/>
            <person name="Jorgensen S.L."/>
            <person name="Zaremba-Niedzwiedzka K."/>
            <person name="Martijn J."/>
            <person name="Lind A.E."/>
            <person name="van Eijk R."/>
            <person name="Schleper C."/>
            <person name="Guy L."/>
            <person name="Ettema T.J."/>
        </authorList>
    </citation>
    <scope>NUCLEOTIDE SEQUENCE</scope>
</reference>
<feature type="region of interest" description="Disordered" evidence="1">
    <location>
        <begin position="166"/>
        <end position="217"/>
    </location>
</feature>
<evidence type="ECO:0000313" key="2">
    <source>
        <dbReference type="EMBL" id="KKN85123.1"/>
    </source>
</evidence>
<dbReference type="InterPro" id="IPR036388">
    <property type="entry name" value="WH-like_DNA-bd_sf"/>
</dbReference>
<gene>
    <name evidence="2" type="ORF">LCGC14_0282920</name>
</gene>
<organism evidence="2">
    <name type="scientific">marine sediment metagenome</name>
    <dbReference type="NCBI Taxonomy" id="412755"/>
    <lineage>
        <taxon>unclassified sequences</taxon>
        <taxon>metagenomes</taxon>
        <taxon>ecological metagenomes</taxon>
    </lineage>
</organism>
<proteinExistence type="predicted"/>
<comment type="caution">
    <text evidence="2">The sequence shown here is derived from an EMBL/GenBank/DDBJ whole genome shotgun (WGS) entry which is preliminary data.</text>
</comment>
<name>A0A0F9X128_9ZZZZ</name>
<sequence>MKVLELKERLIEKLEGFRIDPKTLPQLVYARYANNLPASIVTKSVIYAGARAPKHHKPHMIHTQHRESLIKVLNHLIKRLDIKTLECRFVNPKYNITRPLYNDEIARHTGLNSRTVKRCMGTLVRSGYILRMANTRFIRLTFNLFRDLKLNIALETLRRRALGLEKRNLKTPSSTPSKNRPPDRFSQLPKTGTYSQAYNLWKHEERQTPDPETAKRGIEALKSILAKRKEDPPPS</sequence>
<protein>
    <submittedName>
        <fullName evidence="2">Uncharacterized protein</fullName>
    </submittedName>
</protein>